<organism evidence="1 2">
    <name type="scientific">Bauhinia variegata</name>
    <name type="common">Purple orchid tree</name>
    <name type="synonym">Phanera variegata</name>
    <dbReference type="NCBI Taxonomy" id="167791"/>
    <lineage>
        <taxon>Eukaryota</taxon>
        <taxon>Viridiplantae</taxon>
        <taxon>Streptophyta</taxon>
        <taxon>Embryophyta</taxon>
        <taxon>Tracheophyta</taxon>
        <taxon>Spermatophyta</taxon>
        <taxon>Magnoliopsida</taxon>
        <taxon>eudicotyledons</taxon>
        <taxon>Gunneridae</taxon>
        <taxon>Pentapetalae</taxon>
        <taxon>rosids</taxon>
        <taxon>fabids</taxon>
        <taxon>Fabales</taxon>
        <taxon>Fabaceae</taxon>
        <taxon>Cercidoideae</taxon>
        <taxon>Cercideae</taxon>
        <taxon>Bauhiniinae</taxon>
        <taxon>Bauhinia</taxon>
    </lineage>
</organism>
<sequence length="172" mass="18593">MKMVGSKTLVVSLFIISVTASLAAKVQHVVGGDHGWGPSSDLASWSNHRTFRVGDEIWFAYSAAQGLVAELKSKEEYESCNVSNPIRMYADGLHQISLEREGTRYFASSDPVNCHSGLKLHVEVQPMANSSFNTPKTLEADGPSSPSGSAHFGGSHVLMFIAMFWVAVGLAY</sequence>
<reference evidence="1 2" key="1">
    <citation type="journal article" date="2022" name="DNA Res.">
        <title>Chromosomal-level genome assembly of the orchid tree Bauhinia variegata (Leguminosae; Cercidoideae) supports the allotetraploid origin hypothesis of Bauhinia.</title>
        <authorList>
            <person name="Zhong Y."/>
            <person name="Chen Y."/>
            <person name="Zheng D."/>
            <person name="Pang J."/>
            <person name="Liu Y."/>
            <person name="Luo S."/>
            <person name="Meng S."/>
            <person name="Qian L."/>
            <person name="Wei D."/>
            <person name="Dai S."/>
            <person name="Zhou R."/>
        </authorList>
    </citation>
    <scope>NUCLEOTIDE SEQUENCE [LARGE SCALE GENOMIC DNA]</scope>
    <source>
        <strain evidence="1">BV-YZ2020</strain>
    </source>
</reference>
<evidence type="ECO:0000313" key="1">
    <source>
        <dbReference type="EMBL" id="KAI4298772.1"/>
    </source>
</evidence>
<protein>
    <submittedName>
        <fullName evidence="1">Uncharacterized protein</fullName>
    </submittedName>
</protein>
<comment type="caution">
    <text evidence="1">The sequence shown here is derived from an EMBL/GenBank/DDBJ whole genome shotgun (WGS) entry which is preliminary data.</text>
</comment>
<name>A0ACB9KNB3_BAUVA</name>
<keyword evidence="2" id="KW-1185">Reference proteome</keyword>
<proteinExistence type="predicted"/>
<gene>
    <name evidence="1" type="ORF">L6164_032290</name>
</gene>
<evidence type="ECO:0000313" key="2">
    <source>
        <dbReference type="Proteomes" id="UP000828941"/>
    </source>
</evidence>
<accession>A0ACB9KNB3</accession>
<dbReference type="EMBL" id="CM039438">
    <property type="protein sequence ID" value="KAI4298772.1"/>
    <property type="molecule type" value="Genomic_DNA"/>
</dbReference>
<dbReference type="Proteomes" id="UP000828941">
    <property type="component" value="Chromosome 13"/>
</dbReference>